<dbReference type="Gene3D" id="3.40.50.150">
    <property type="entry name" value="Vaccinia Virus protein VP39"/>
    <property type="match status" value="1"/>
</dbReference>
<keyword evidence="4" id="KW-1185">Reference proteome</keyword>
<dbReference type="EMBL" id="JAHYBZ010000007">
    <property type="protein sequence ID" value="MBW6400223.1"/>
    <property type="molecule type" value="Genomic_DNA"/>
</dbReference>
<dbReference type="Proteomes" id="UP001196565">
    <property type="component" value="Unassembled WGS sequence"/>
</dbReference>
<reference evidence="3 4" key="1">
    <citation type="submission" date="2021-07" db="EMBL/GenBank/DDBJ databases">
        <authorList>
            <person name="So Y."/>
        </authorList>
    </citation>
    <scope>NUCLEOTIDE SEQUENCE [LARGE SCALE GENOMIC DNA]</scope>
    <source>
        <strain evidence="3 4">HJA6</strain>
    </source>
</reference>
<organism evidence="3 4">
    <name type="scientific">Roseomonas alba</name>
    <dbReference type="NCBI Taxonomy" id="2846776"/>
    <lineage>
        <taxon>Bacteria</taxon>
        <taxon>Pseudomonadati</taxon>
        <taxon>Pseudomonadota</taxon>
        <taxon>Alphaproteobacteria</taxon>
        <taxon>Acetobacterales</taxon>
        <taxon>Roseomonadaceae</taxon>
        <taxon>Roseomonas</taxon>
    </lineage>
</organism>
<dbReference type="PIRSF" id="PIRSF004553">
    <property type="entry name" value="CHP00095"/>
    <property type="match status" value="1"/>
</dbReference>
<dbReference type="InterPro" id="IPR004398">
    <property type="entry name" value="RNA_MeTrfase_RsmD"/>
</dbReference>
<dbReference type="PANTHER" id="PTHR43542:SF1">
    <property type="entry name" value="METHYLTRANSFERASE"/>
    <property type="match status" value="1"/>
</dbReference>
<keyword evidence="1 3" id="KW-0489">Methyltransferase</keyword>
<dbReference type="InterPro" id="IPR029063">
    <property type="entry name" value="SAM-dependent_MTases_sf"/>
</dbReference>
<dbReference type="RefSeq" id="WP_219764821.1">
    <property type="nucleotide sequence ID" value="NZ_JAHYBZ010000007.1"/>
</dbReference>
<evidence type="ECO:0000313" key="4">
    <source>
        <dbReference type="Proteomes" id="UP001196565"/>
    </source>
</evidence>
<evidence type="ECO:0000256" key="1">
    <source>
        <dbReference type="ARBA" id="ARBA00022603"/>
    </source>
</evidence>
<dbReference type="PANTHER" id="PTHR43542">
    <property type="entry name" value="METHYLTRANSFERASE"/>
    <property type="match status" value="1"/>
</dbReference>
<dbReference type="EC" id="2.1.1.171" evidence="3"/>
<evidence type="ECO:0000256" key="2">
    <source>
        <dbReference type="ARBA" id="ARBA00022679"/>
    </source>
</evidence>
<dbReference type="Pfam" id="PF03602">
    <property type="entry name" value="Cons_hypoth95"/>
    <property type="match status" value="1"/>
</dbReference>
<comment type="caution">
    <text evidence="3">The sequence shown here is derived from an EMBL/GenBank/DDBJ whole genome shotgun (WGS) entry which is preliminary data.</text>
</comment>
<keyword evidence="2 3" id="KW-0808">Transferase</keyword>
<dbReference type="GO" id="GO:0052913">
    <property type="term" value="F:16S rRNA (guanine(966)-N(2))-methyltransferase activity"/>
    <property type="evidence" value="ECO:0007669"/>
    <property type="project" value="UniProtKB-EC"/>
</dbReference>
<gene>
    <name evidence="3" type="primary">rsmD</name>
    <name evidence="3" type="ORF">KPL78_20350</name>
</gene>
<dbReference type="SUPFAM" id="SSF53335">
    <property type="entry name" value="S-adenosyl-L-methionine-dependent methyltransferases"/>
    <property type="match status" value="1"/>
</dbReference>
<dbReference type="NCBIfam" id="TIGR00095">
    <property type="entry name" value="16S rRNA (guanine(966)-N(2))-methyltransferase RsmD"/>
    <property type="match status" value="1"/>
</dbReference>
<name>A0ABS7ADH2_9PROT</name>
<accession>A0ABS7ADH2</accession>
<protein>
    <submittedName>
        <fullName evidence="3">16S rRNA (Guanine(966)-N(2))-methyltransferase RsmD</fullName>
        <ecNumber evidence="3">2.1.1.171</ecNumber>
    </submittedName>
</protein>
<dbReference type="CDD" id="cd02440">
    <property type="entry name" value="AdoMet_MTases"/>
    <property type="match status" value="1"/>
</dbReference>
<proteinExistence type="predicted"/>
<evidence type="ECO:0000313" key="3">
    <source>
        <dbReference type="EMBL" id="MBW6400223.1"/>
    </source>
</evidence>
<sequence length="189" mass="19942">MRVIAGRHRGRVLKAPDGETTRPTADRVRQALFDMLWHAPWGGRTMVQDQLVLDAFAGTGALGLEALSRGADHATFIEKDRAALAALRTNIAACKEEARSAVLAADVTKPPRARVPCGLVFLDPPYGQELVPQAVAALEAAGWIAPGALIVAEMGEGETLALPGYRELALRSHGVAALHMLRAPGGAAE</sequence>